<organism evidence="1 2">
    <name type="scientific">Arboricoccus pini</name>
    <dbReference type="NCBI Taxonomy" id="1963835"/>
    <lineage>
        <taxon>Bacteria</taxon>
        <taxon>Pseudomonadati</taxon>
        <taxon>Pseudomonadota</taxon>
        <taxon>Alphaproteobacteria</taxon>
        <taxon>Geminicoccales</taxon>
        <taxon>Geminicoccaceae</taxon>
        <taxon>Arboricoccus</taxon>
    </lineage>
</organism>
<evidence type="ECO:0000313" key="2">
    <source>
        <dbReference type="Proteomes" id="UP000197065"/>
    </source>
</evidence>
<gene>
    <name evidence="1" type="ORF">SAMN07250955_105192</name>
</gene>
<dbReference type="OrthoDB" id="9800188at2"/>
<evidence type="ECO:0000313" key="1">
    <source>
        <dbReference type="EMBL" id="SNB66798.1"/>
    </source>
</evidence>
<dbReference type="Pfam" id="PF22817">
    <property type="entry name" value="ApeP-like"/>
    <property type="match status" value="1"/>
</dbReference>
<dbReference type="EMBL" id="FYEH01000005">
    <property type="protein sequence ID" value="SNB66798.1"/>
    <property type="molecule type" value="Genomic_DNA"/>
</dbReference>
<name>A0A212R4K2_9PROT</name>
<dbReference type="Proteomes" id="UP000197065">
    <property type="component" value="Unassembled WGS sequence"/>
</dbReference>
<keyword evidence="2" id="KW-1185">Reference proteome</keyword>
<dbReference type="AlphaFoldDB" id="A0A212R4K2"/>
<dbReference type="RefSeq" id="WP_088561196.1">
    <property type="nucleotide sequence ID" value="NZ_FYEH01000005.1"/>
</dbReference>
<dbReference type="InterPro" id="IPR016776">
    <property type="entry name" value="ApeP-like_dehydratase"/>
</dbReference>
<sequence>MIPLARIDRALIETLVPQKGRMCLLDGVENLTAAGIVARAPAPDAGHPLAREGGLAAVACVEIGLQAMALHGALMEESGQRPGFVSSLSDLLVARSHAGPFPFLAMADLLFRAEQGFAYRFAVRQKDDLLVAGKATIMFPDLGSLGA</sequence>
<accession>A0A212R4K2</accession>
<proteinExistence type="predicted"/>
<protein>
    <submittedName>
        <fullName evidence="1">Predicted 3-hydroxylacyl-ACP dehydratase, HotDog domain</fullName>
    </submittedName>
</protein>
<reference evidence="1 2" key="1">
    <citation type="submission" date="2017-06" db="EMBL/GenBank/DDBJ databases">
        <authorList>
            <person name="Kim H.J."/>
            <person name="Triplett B.A."/>
        </authorList>
    </citation>
    <scope>NUCLEOTIDE SEQUENCE [LARGE SCALE GENOMIC DNA]</scope>
    <source>
        <strain evidence="1 2">B29T1</strain>
    </source>
</reference>